<evidence type="ECO:0000256" key="1">
    <source>
        <dbReference type="ARBA" id="ARBA00004651"/>
    </source>
</evidence>
<dbReference type="Proteomes" id="UP000035057">
    <property type="component" value="Unassembled WGS sequence"/>
</dbReference>
<keyword evidence="4 8" id="KW-0812">Transmembrane</keyword>
<dbReference type="EMBL" id="ANIE01000003">
    <property type="protein sequence ID" value="KEF32228.1"/>
    <property type="molecule type" value="Genomic_DNA"/>
</dbReference>
<dbReference type="InterPro" id="IPR017540">
    <property type="entry name" value="Exosortase-1"/>
</dbReference>
<feature type="transmembrane region" description="Helical" evidence="8">
    <location>
        <begin position="181"/>
        <end position="200"/>
    </location>
</feature>
<keyword evidence="5" id="KW-0378">Hydrolase</keyword>
<evidence type="ECO:0000256" key="5">
    <source>
        <dbReference type="ARBA" id="ARBA00022801"/>
    </source>
</evidence>
<evidence type="ECO:0000259" key="9">
    <source>
        <dbReference type="Pfam" id="PF11984"/>
    </source>
</evidence>
<gene>
    <name evidence="10" type="ORF">D777_00862</name>
</gene>
<evidence type="ECO:0000256" key="2">
    <source>
        <dbReference type="ARBA" id="ARBA00022475"/>
    </source>
</evidence>
<evidence type="ECO:0000313" key="11">
    <source>
        <dbReference type="Proteomes" id="UP000035057"/>
    </source>
</evidence>
<feature type="transmembrane region" description="Helical" evidence="8">
    <location>
        <begin position="247"/>
        <end position="265"/>
    </location>
</feature>
<dbReference type="Pfam" id="PF11984">
    <property type="entry name" value="DUF3485"/>
    <property type="match status" value="1"/>
</dbReference>
<keyword evidence="2" id="KW-1003">Cell membrane</keyword>
<accession>A0A072N5J8</accession>
<evidence type="ECO:0000256" key="8">
    <source>
        <dbReference type="SAM" id="Phobius"/>
    </source>
</evidence>
<keyword evidence="7 8" id="KW-0472">Membrane</keyword>
<protein>
    <submittedName>
        <fullName evidence="10">Eight transmembrane protein EpsH / EpsI protein</fullName>
    </submittedName>
</protein>
<dbReference type="GO" id="GO:0006508">
    <property type="term" value="P:proteolysis"/>
    <property type="evidence" value="ECO:0007669"/>
    <property type="project" value="UniProtKB-KW"/>
</dbReference>
<evidence type="ECO:0000256" key="7">
    <source>
        <dbReference type="ARBA" id="ARBA00023136"/>
    </source>
</evidence>
<evidence type="ECO:0000256" key="3">
    <source>
        <dbReference type="ARBA" id="ARBA00022670"/>
    </source>
</evidence>
<keyword evidence="3" id="KW-0645">Protease</keyword>
<feature type="transmembrane region" description="Helical" evidence="8">
    <location>
        <begin position="38"/>
        <end position="55"/>
    </location>
</feature>
<feature type="transmembrane region" description="Helical" evidence="8">
    <location>
        <begin position="298"/>
        <end position="318"/>
    </location>
</feature>
<dbReference type="NCBIfam" id="TIGR02914">
    <property type="entry name" value="EpsI_fam"/>
    <property type="match status" value="1"/>
</dbReference>
<keyword evidence="11" id="KW-1185">Reference proteome</keyword>
<organism evidence="10 11">
    <name type="scientific">Marinobacter nitratireducens</name>
    <dbReference type="NCBI Taxonomy" id="1137280"/>
    <lineage>
        <taxon>Bacteria</taxon>
        <taxon>Pseudomonadati</taxon>
        <taxon>Pseudomonadota</taxon>
        <taxon>Gammaproteobacteria</taxon>
        <taxon>Pseudomonadales</taxon>
        <taxon>Marinobacteraceae</taxon>
        <taxon>Marinobacter</taxon>
    </lineage>
</organism>
<evidence type="ECO:0000256" key="6">
    <source>
        <dbReference type="ARBA" id="ARBA00022989"/>
    </source>
</evidence>
<dbReference type="NCBIfam" id="TIGR02602">
    <property type="entry name" value="8TM_EpsH"/>
    <property type="match status" value="1"/>
</dbReference>
<dbReference type="RefSeq" id="WP_036128747.1">
    <property type="nucleotide sequence ID" value="NZ_ANIE01000003.1"/>
</dbReference>
<dbReference type="GO" id="GO:0005886">
    <property type="term" value="C:plasma membrane"/>
    <property type="evidence" value="ECO:0007669"/>
    <property type="project" value="UniProtKB-SubCell"/>
</dbReference>
<dbReference type="InterPro" id="IPR019127">
    <property type="entry name" value="Exosortase"/>
</dbReference>
<feature type="transmembrane region" description="Helical" evidence="8">
    <location>
        <begin position="140"/>
        <end position="161"/>
    </location>
</feature>
<comment type="subcellular location">
    <subcellularLocation>
        <location evidence="1">Cell membrane</location>
        <topology evidence="1">Multi-pass membrane protein</topology>
    </subcellularLocation>
</comment>
<keyword evidence="6 8" id="KW-1133">Transmembrane helix</keyword>
<dbReference type="AlphaFoldDB" id="A0A072N5J8"/>
<feature type="transmembrane region" description="Helical" evidence="8">
    <location>
        <begin position="207"/>
        <end position="235"/>
    </location>
</feature>
<feature type="domain" description="Methanolan biosynthesis EpsI" evidence="9">
    <location>
        <begin position="308"/>
        <end position="503"/>
    </location>
</feature>
<dbReference type="InterPro" id="IPR014263">
    <property type="entry name" value="Methanolan_biosynth_EpsI"/>
</dbReference>
<evidence type="ECO:0000256" key="4">
    <source>
        <dbReference type="ARBA" id="ARBA00022692"/>
    </source>
</evidence>
<reference evidence="10 11" key="1">
    <citation type="submission" date="2012-12" db="EMBL/GenBank/DDBJ databases">
        <title>Genome assembly of Marinobacter sp. AK21.</title>
        <authorList>
            <person name="Khatri I."/>
            <person name="Kumar R."/>
            <person name="Vaidya B."/>
            <person name="Subramanian S."/>
            <person name="Pinnaka A."/>
        </authorList>
    </citation>
    <scope>NUCLEOTIDE SEQUENCE [LARGE SCALE GENOMIC DNA]</scope>
    <source>
        <strain evidence="10 11">AK21</strain>
    </source>
</reference>
<feature type="transmembrane region" description="Helical" evidence="8">
    <location>
        <begin position="115"/>
        <end position="133"/>
    </location>
</feature>
<dbReference type="InterPro" id="IPR013426">
    <property type="entry name" value="EpsH-like"/>
</dbReference>
<dbReference type="Pfam" id="PF09721">
    <property type="entry name" value="Exosortase_EpsH"/>
    <property type="match status" value="1"/>
</dbReference>
<feature type="transmembrane region" description="Helical" evidence="8">
    <location>
        <begin position="67"/>
        <end position="86"/>
    </location>
</feature>
<evidence type="ECO:0000313" key="10">
    <source>
        <dbReference type="EMBL" id="KEF32228.1"/>
    </source>
</evidence>
<dbReference type="PATRIC" id="fig|1137280.3.peg.678"/>
<name>A0A072N5J8_9GAMM</name>
<dbReference type="GO" id="GO:0008233">
    <property type="term" value="F:peptidase activity"/>
    <property type="evidence" value="ECO:0007669"/>
    <property type="project" value="UniProtKB-KW"/>
</dbReference>
<comment type="caution">
    <text evidence="10">The sequence shown here is derived from an EMBL/GenBank/DDBJ whole genome shotgun (WGS) entry which is preliminary data.</text>
</comment>
<dbReference type="InterPro" id="IPR026392">
    <property type="entry name" value="Exo/Archaeosortase_dom"/>
</dbReference>
<proteinExistence type="predicted"/>
<dbReference type="NCBIfam" id="TIGR04178">
    <property type="entry name" value="exo_archaeo"/>
    <property type="match status" value="1"/>
</dbReference>
<sequence length="508" mass="56766">MQSVHLGPRPTAWLYATFLPLLFLPEWLEFFELWFQGTIYGHGFLVLGASLYLLFKVRCALYNLAPNPSGIGFLSLLLVSLVMLIAKSADIKTLRLLCLPFLMASWGWAIYGPRFLKLAGVPIGLLIFASPIWDDMSPIFQAITVFVNSLLLQVVGIPADIHELYITIPAGTFFVAGGCSGVRYLMVGLFLAPLYGFLYLPGYKRSLILTVFAALLSMLANWIRVFGIIVIGHVTDMQSSIIEDHEAFGWLTFLAICLVPLFFIARRLEPEANNPTPLELRIQSAVDQEATPLGSRSLSYRAALLASVIVLLVPVTFYSQTVIFEDSNNDWSPSLPVAGEQWRGPLRFATIWSPSFVNPDISAAGTYVSEQLQQVQFQIEAYRQQKQGKELIYYKNNLYDEAEWSLLDQSMVSAPRQNGFGIDRVKETQLVSLEDGRSVLLWSWYRLGDLASASRIEIKLYGGLRGLSGRSNGSFLAIAAECEGRESPDCTEARQSLIRFMSETEYSQ</sequence>
<dbReference type="STRING" id="1137280.D777_00862"/>
<dbReference type="NCBIfam" id="TIGR03109">
    <property type="entry name" value="exosort_XrtA"/>
    <property type="match status" value="1"/>
</dbReference>
<dbReference type="OrthoDB" id="9797363at2"/>